<protein>
    <submittedName>
        <fullName evidence="1">Uncharacterized protein</fullName>
    </submittedName>
</protein>
<organism evidence="1 2">
    <name type="scientific">Taxus chinensis</name>
    <name type="common">Chinese yew</name>
    <name type="synonym">Taxus wallichiana var. chinensis</name>
    <dbReference type="NCBI Taxonomy" id="29808"/>
    <lineage>
        <taxon>Eukaryota</taxon>
        <taxon>Viridiplantae</taxon>
        <taxon>Streptophyta</taxon>
        <taxon>Embryophyta</taxon>
        <taxon>Tracheophyta</taxon>
        <taxon>Spermatophyta</taxon>
        <taxon>Pinopsida</taxon>
        <taxon>Pinidae</taxon>
        <taxon>Conifers II</taxon>
        <taxon>Cupressales</taxon>
        <taxon>Taxaceae</taxon>
        <taxon>Taxus</taxon>
    </lineage>
</organism>
<comment type="caution">
    <text evidence="1">The sequence shown here is derived from an EMBL/GenBank/DDBJ whole genome shotgun (WGS) entry which is preliminary data.</text>
</comment>
<keyword evidence="2" id="KW-1185">Reference proteome</keyword>
<evidence type="ECO:0000313" key="1">
    <source>
        <dbReference type="EMBL" id="KAH9317493.1"/>
    </source>
</evidence>
<proteinExistence type="predicted"/>
<accession>A0AA38LA31</accession>
<sequence length="118" mass="13103">NATISLPPLRPYDPSKPRPIGYDESKICAYHRTPGHDVEGCKTLKAILRQLPISDRQPKKDNLRREKPLAFIPSPIPPIPASPKSIIIATPPLKNNDLSLPSSSSRIHEINMINIATR</sequence>
<reference evidence="1 2" key="1">
    <citation type="journal article" date="2021" name="Nat. Plants">
        <title>The Taxus genome provides insights into paclitaxel biosynthesis.</title>
        <authorList>
            <person name="Xiong X."/>
            <person name="Gou J."/>
            <person name="Liao Q."/>
            <person name="Li Y."/>
            <person name="Zhou Q."/>
            <person name="Bi G."/>
            <person name="Li C."/>
            <person name="Du R."/>
            <person name="Wang X."/>
            <person name="Sun T."/>
            <person name="Guo L."/>
            <person name="Liang H."/>
            <person name="Lu P."/>
            <person name="Wu Y."/>
            <person name="Zhang Z."/>
            <person name="Ro D.K."/>
            <person name="Shang Y."/>
            <person name="Huang S."/>
            <person name="Yan J."/>
        </authorList>
    </citation>
    <scope>NUCLEOTIDE SEQUENCE [LARGE SCALE GENOMIC DNA]</scope>
    <source>
        <strain evidence="1">Ta-2019</strain>
    </source>
</reference>
<dbReference type="EMBL" id="JAHRHJ020000004">
    <property type="protein sequence ID" value="KAH9317493.1"/>
    <property type="molecule type" value="Genomic_DNA"/>
</dbReference>
<dbReference type="Proteomes" id="UP000824469">
    <property type="component" value="Unassembled WGS sequence"/>
</dbReference>
<gene>
    <name evidence="1" type="ORF">KI387_019262</name>
</gene>
<name>A0AA38LA31_TAXCH</name>
<feature type="non-terminal residue" evidence="1">
    <location>
        <position position="118"/>
    </location>
</feature>
<feature type="non-terminal residue" evidence="1">
    <location>
        <position position="1"/>
    </location>
</feature>
<evidence type="ECO:0000313" key="2">
    <source>
        <dbReference type="Proteomes" id="UP000824469"/>
    </source>
</evidence>
<dbReference type="AlphaFoldDB" id="A0AA38LA31"/>